<dbReference type="Gene3D" id="3.40.50.300">
    <property type="entry name" value="P-loop containing nucleotide triphosphate hydrolases"/>
    <property type="match status" value="1"/>
</dbReference>
<proteinExistence type="predicted"/>
<evidence type="ECO:0000313" key="3">
    <source>
        <dbReference type="Proteomes" id="UP000826540"/>
    </source>
</evidence>
<name>A0ABX8WV50_9CYAN</name>
<dbReference type="SUPFAM" id="SSF52540">
    <property type="entry name" value="P-loop containing nucleoside triphosphate hydrolases"/>
    <property type="match status" value="1"/>
</dbReference>
<organism evidence="2 3">
    <name type="scientific">Sphaerospermopsis torques-reginae ITEP-024</name>
    <dbReference type="NCBI Taxonomy" id="984208"/>
    <lineage>
        <taxon>Bacteria</taxon>
        <taxon>Bacillati</taxon>
        <taxon>Cyanobacteriota</taxon>
        <taxon>Cyanophyceae</taxon>
        <taxon>Nostocales</taxon>
        <taxon>Aphanizomenonaceae</taxon>
        <taxon>Sphaerospermopsis</taxon>
        <taxon>Sphaerospermopsis torques-reginae</taxon>
    </lineage>
</organism>
<accession>A0ABX8WV50</accession>
<gene>
    <name evidence="2" type="ORF">K2F26_15260</name>
</gene>
<dbReference type="InterPro" id="IPR003959">
    <property type="entry name" value="ATPase_AAA_core"/>
</dbReference>
<dbReference type="PANTHER" id="PTHR40396">
    <property type="entry name" value="ATPASE-LIKE PROTEIN"/>
    <property type="match status" value="1"/>
</dbReference>
<dbReference type="RefSeq" id="WP_220608504.1">
    <property type="nucleotide sequence ID" value="NZ_CP080598.1"/>
</dbReference>
<dbReference type="InterPro" id="IPR027417">
    <property type="entry name" value="P-loop_NTPase"/>
</dbReference>
<keyword evidence="2" id="KW-0067">ATP-binding</keyword>
<evidence type="ECO:0000313" key="2">
    <source>
        <dbReference type="EMBL" id="QYX30290.1"/>
    </source>
</evidence>
<dbReference type="EMBL" id="CP080598">
    <property type="protein sequence ID" value="QYX30290.1"/>
    <property type="molecule type" value="Genomic_DNA"/>
</dbReference>
<evidence type="ECO:0000259" key="1">
    <source>
        <dbReference type="Pfam" id="PF13304"/>
    </source>
</evidence>
<dbReference type="GO" id="GO:0005524">
    <property type="term" value="F:ATP binding"/>
    <property type="evidence" value="ECO:0007669"/>
    <property type="project" value="UniProtKB-KW"/>
</dbReference>
<keyword evidence="3" id="KW-1185">Reference proteome</keyword>
<keyword evidence="2" id="KW-0547">Nucleotide-binding</keyword>
<feature type="domain" description="ATPase AAA-type core" evidence="1">
    <location>
        <begin position="63"/>
        <end position="369"/>
    </location>
</feature>
<dbReference type="Pfam" id="PF13304">
    <property type="entry name" value="AAA_21"/>
    <property type="match status" value="1"/>
</dbReference>
<sequence length="439" mass="51147">MLLDFTVENYRSIKEPVTLSAIAQKPSRRKTSESSKRKGIKSDHEIAPGYYVEGWDIEVLPVLAIFGANASGKSNVVQALNYLLMMMTDGIQGTTNRQIFFKYAKLDPFKLDSICTKQPTRFELRTIFDNNIYTYSLELNQHCVISEKLDYALHSTKRNRRLFHRQWDDNTKKYIWKTGDDFAGPHNQLQQSIKKNELFMSTLIKIEINIINKILKWSKDNLASIFLVNDKLKFKFTQNLLIDEHDFGSKLILEELVNMITKFDTGLSGIDIKKKSEEDFEYNIYAVHKTHEGKEISWNLDEESLGTQHLFYLAFQIVLNIKIGNLIIIDELGTNLHPNIVKYIIKMFQNPKTNPKNAQLIFTSHDNTLQRNNLLRRDQIWFTQKRPDHSTELYPLTDFHVRNDLAIDKAYLDGRFGAVPFLPLDEEMILQGDEEWPES</sequence>
<dbReference type="Proteomes" id="UP000826540">
    <property type="component" value="Chromosome"/>
</dbReference>
<protein>
    <submittedName>
        <fullName evidence="2">ATP-binding protein</fullName>
    </submittedName>
</protein>
<reference evidence="2 3" key="1">
    <citation type="journal article" date="2022" name="J. Am. Chem. Soc.">
        <title>Biosynthesis of Guanitoxin Enables Global Environmental Detection in Freshwater Cyanobacteria.</title>
        <authorList>
            <person name="Lima S.T."/>
            <person name="Fallon T.R."/>
            <person name="Cordoza J.L."/>
            <person name="Chekan J.R."/>
            <person name="Delbaje E."/>
            <person name="Hopiavuori A.R."/>
            <person name="Alvarenga D.O."/>
            <person name="Wood S.M."/>
            <person name="Luhavaya H."/>
            <person name="Baumgartner J.T."/>
            <person name="Dorr F.A."/>
            <person name="Etchegaray A."/>
            <person name="Pinto E."/>
            <person name="McKinnie S.M.K."/>
            <person name="Fiore M.F."/>
            <person name="Moore B.S."/>
        </authorList>
    </citation>
    <scope>NUCLEOTIDE SEQUENCE [LARGE SCALE GENOMIC DNA]</scope>
    <source>
        <strain evidence="2 3">ITEP-024</strain>
    </source>
</reference>
<dbReference type="PANTHER" id="PTHR40396:SF1">
    <property type="entry name" value="ATPASE AAA-TYPE CORE DOMAIN-CONTAINING PROTEIN"/>
    <property type="match status" value="1"/>
</dbReference>